<keyword evidence="4 7" id="KW-0418">Kinase</keyword>
<dbReference type="InterPro" id="IPR036890">
    <property type="entry name" value="HATPase_C_sf"/>
</dbReference>
<evidence type="ECO:0000256" key="2">
    <source>
        <dbReference type="ARBA" id="ARBA00012438"/>
    </source>
</evidence>
<evidence type="ECO:0000313" key="8">
    <source>
        <dbReference type="Proteomes" id="UP001223420"/>
    </source>
</evidence>
<dbReference type="SUPFAM" id="SSF55874">
    <property type="entry name" value="ATPase domain of HSP90 chaperone/DNA topoisomerase II/histidine kinase"/>
    <property type="match status" value="2"/>
</dbReference>
<dbReference type="InterPro" id="IPR003594">
    <property type="entry name" value="HATPase_dom"/>
</dbReference>
<evidence type="ECO:0000259" key="6">
    <source>
        <dbReference type="PROSITE" id="PS50109"/>
    </source>
</evidence>
<proteinExistence type="predicted"/>
<dbReference type="RefSeq" id="WP_230368301.1">
    <property type="nucleotide sequence ID" value="NZ_JAJALK010000025.1"/>
</dbReference>
<dbReference type="Gene3D" id="3.30.565.10">
    <property type="entry name" value="Histidine kinase-like ATPase, C-terminal domain"/>
    <property type="match status" value="2"/>
</dbReference>
<accession>A0AAJ1TT14</accession>
<gene>
    <name evidence="7" type="ORF">QO001_005589</name>
</gene>
<dbReference type="PRINTS" id="PR00344">
    <property type="entry name" value="BCTRLSENSOR"/>
</dbReference>
<dbReference type="InterPro" id="IPR004358">
    <property type="entry name" value="Sig_transdc_His_kin-like_C"/>
</dbReference>
<dbReference type="EMBL" id="JAUSWL010000016">
    <property type="protein sequence ID" value="MDQ0546637.1"/>
    <property type="molecule type" value="Genomic_DNA"/>
</dbReference>
<feature type="domain" description="Histidine kinase" evidence="6">
    <location>
        <begin position="675"/>
        <end position="785"/>
    </location>
</feature>
<sequence>MAFRVAARTILELGAELISSDATALYELIKNAYDARSKRATIAITTVFKYSHLRDTLRRIEQAQKTVARQGADAAVLADRILQDVLSKIDESAPEHVRQEFIARVSQQSGLLSLAEALKAAFDDLNTIAVIDTGRGMTLKLLDEVFLTIGTRSRLDPSDDGRAFVGGKGLGRLSTMRLGDHLTVETSTRGERHWNVLQIDWRAFTHESAVSLDKVTVQPRQGDLKTDATVSGTTLCINALKADWDWDRVKRLTDNYFDRLFDPFHGYVRYPLVIEVNGRRIPIPTFAREVFAAAFARGSIRYDIDPVEGPGLTFDIEYLSYDRRKTEFWSREDILGVTSKDDVSVAAMESLGPFKADFHWFNRQKIKGIDGVGDRNKIRDTVNQWANGLMMYRDGFRVNPYGNPDDDWLGIDSRALSSSGYKVNRKQLIGAVYISATENPHLIDQTNREGLRTNEEKTLLVLLLRKALTENFKDFLNSVEAEARKKAHVDVQEVSNFLHSTAKKVSDDLSTLRAVVPAEKRGDVDYLQGAFQDMETRLKNSRDALVSAERQHRDLVDLAGVGLQVEIIAHELGRVTRQTLDTIAGVDRAHIPKSVAAAFDAVESQMRIMRKRLEALDPLGPNSRNRAEKFDVRGLARDIFASHSDRFARLGIEPELDLGDAGSQAYEVRAVRGMIVQVLENLIDNSIFWLRQQKRLDPTFVPKISLQIDAAASELRLTDNGPGIPRERAEEVFRPFVTFKPPNEGKGLGLYISREIAKRHAGDLYLLDNPDARGRLHTFVLSISGQ</sequence>
<dbReference type="Proteomes" id="UP001223420">
    <property type="component" value="Unassembled WGS sequence"/>
</dbReference>
<dbReference type="PANTHER" id="PTHR43711:SF1">
    <property type="entry name" value="HISTIDINE KINASE 1"/>
    <property type="match status" value="1"/>
</dbReference>
<dbReference type="GO" id="GO:0004673">
    <property type="term" value="F:protein histidine kinase activity"/>
    <property type="evidence" value="ECO:0007669"/>
    <property type="project" value="UniProtKB-EC"/>
</dbReference>
<dbReference type="InterPro" id="IPR050736">
    <property type="entry name" value="Sensor_HK_Regulatory"/>
</dbReference>
<dbReference type="EC" id="2.7.13.3" evidence="2"/>
<dbReference type="PROSITE" id="PS50109">
    <property type="entry name" value="HIS_KIN"/>
    <property type="match status" value="1"/>
</dbReference>
<dbReference type="Pfam" id="PF02518">
    <property type="entry name" value="HATPase_c"/>
    <property type="match status" value="1"/>
</dbReference>
<comment type="catalytic activity">
    <reaction evidence="1">
        <text>ATP + protein L-histidine = ADP + protein N-phospho-L-histidine.</text>
        <dbReference type="EC" id="2.7.13.3"/>
    </reaction>
</comment>
<dbReference type="Pfam" id="PF13589">
    <property type="entry name" value="HATPase_c_3"/>
    <property type="match status" value="1"/>
</dbReference>
<protein>
    <recommendedName>
        <fullName evidence="2">histidine kinase</fullName>
        <ecNumber evidence="2">2.7.13.3</ecNumber>
    </recommendedName>
</protein>
<evidence type="ECO:0000256" key="3">
    <source>
        <dbReference type="ARBA" id="ARBA00022679"/>
    </source>
</evidence>
<keyword evidence="3" id="KW-0808">Transferase</keyword>
<dbReference type="AlphaFoldDB" id="A0AAJ1TT14"/>
<dbReference type="SMART" id="SM00387">
    <property type="entry name" value="HATPase_c"/>
    <property type="match status" value="1"/>
</dbReference>
<dbReference type="PANTHER" id="PTHR43711">
    <property type="entry name" value="TWO-COMPONENT HISTIDINE KINASE"/>
    <property type="match status" value="1"/>
</dbReference>
<evidence type="ECO:0000313" key="7">
    <source>
        <dbReference type="EMBL" id="MDQ0546637.1"/>
    </source>
</evidence>
<evidence type="ECO:0000256" key="5">
    <source>
        <dbReference type="ARBA" id="ARBA00023012"/>
    </source>
</evidence>
<dbReference type="InterPro" id="IPR005467">
    <property type="entry name" value="His_kinase_dom"/>
</dbReference>
<evidence type="ECO:0000256" key="1">
    <source>
        <dbReference type="ARBA" id="ARBA00000085"/>
    </source>
</evidence>
<name>A0AAJ1TT14_9HYPH</name>
<dbReference type="GO" id="GO:0000160">
    <property type="term" value="P:phosphorelay signal transduction system"/>
    <property type="evidence" value="ECO:0007669"/>
    <property type="project" value="UniProtKB-KW"/>
</dbReference>
<comment type="caution">
    <text evidence="7">The sequence shown here is derived from an EMBL/GenBank/DDBJ whole genome shotgun (WGS) entry which is preliminary data.</text>
</comment>
<reference evidence="7" key="1">
    <citation type="submission" date="2023-07" db="EMBL/GenBank/DDBJ databases">
        <title>Genomic Encyclopedia of Type Strains, Phase IV (KMG-IV): sequencing the most valuable type-strain genomes for metagenomic binning, comparative biology and taxonomic classification.</title>
        <authorList>
            <person name="Goeker M."/>
        </authorList>
    </citation>
    <scope>NUCLEOTIDE SEQUENCE</scope>
    <source>
        <strain evidence="7">DSM 19569</strain>
    </source>
</reference>
<organism evidence="7 8">
    <name type="scientific">Methylobacterium brachiatum</name>
    <dbReference type="NCBI Taxonomy" id="269660"/>
    <lineage>
        <taxon>Bacteria</taxon>
        <taxon>Pseudomonadati</taxon>
        <taxon>Pseudomonadota</taxon>
        <taxon>Alphaproteobacteria</taxon>
        <taxon>Hyphomicrobiales</taxon>
        <taxon>Methylobacteriaceae</taxon>
        <taxon>Methylobacterium</taxon>
    </lineage>
</organism>
<keyword evidence="5" id="KW-0902">Two-component regulatory system</keyword>
<evidence type="ECO:0000256" key="4">
    <source>
        <dbReference type="ARBA" id="ARBA00022777"/>
    </source>
</evidence>